<proteinExistence type="inferred from homology"/>
<evidence type="ECO:0000313" key="4">
    <source>
        <dbReference type="Proteomes" id="UP000190989"/>
    </source>
</evidence>
<dbReference type="InterPro" id="IPR041920">
    <property type="entry name" value="ROS/MUCR_sf"/>
</dbReference>
<evidence type="ECO:0000256" key="1">
    <source>
        <dbReference type="ARBA" id="ARBA00007031"/>
    </source>
</evidence>
<dbReference type="GO" id="GO:0006355">
    <property type="term" value="P:regulation of DNA-templated transcription"/>
    <property type="evidence" value="ECO:0007669"/>
    <property type="project" value="InterPro"/>
</dbReference>
<dbReference type="Pfam" id="PF05443">
    <property type="entry name" value="ROS_MUCR"/>
    <property type="match status" value="1"/>
</dbReference>
<dbReference type="AlphaFoldDB" id="A0A1U6II56"/>
<dbReference type="STRING" id="428990.SAMN06295987_10722"/>
<dbReference type="InterPro" id="IPR008807">
    <property type="entry name" value="ROS_MUCR"/>
</dbReference>
<feature type="compositionally biased region" description="Low complexity" evidence="2">
    <location>
        <begin position="152"/>
        <end position="167"/>
    </location>
</feature>
<accession>A0A1U6II56</accession>
<gene>
    <name evidence="3" type="ORF">SAMN06295987_10722</name>
</gene>
<feature type="region of interest" description="Disordered" evidence="2">
    <location>
        <begin position="152"/>
        <end position="178"/>
    </location>
</feature>
<name>A0A1U6II56_9SPHN</name>
<protein>
    <submittedName>
        <fullName evidence="3">Transcriptional regulator, MucR family</fullName>
    </submittedName>
</protein>
<comment type="similarity">
    <text evidence="1">Belongs to the ros/MucR family.</text>
</comment>
<evidence type="ECO:0000256" key="2">
    <source>
        <dbReference type="SAM" id="MobiDB-lite"/>
    </source>
</evidence>
<organism evidence="3 4">
    <name type="scientific">Novosphingobium mathurense</name>
    <dbReference type="NCBI Taxonomy" id="428990"/>
    <lineage>
        <taxon>Bacteria</taxon>
        <taxon>Pseudomonadati</taxon>
        <taxon>Pseudomonadota</taxon>
        <taxon>Alphaproteobacteria</taxon>
        <taxon>Sphingomonadales</taxon>
        <taxon>Sphingomonadaceae</taxon>
        <taxon>Novosphingobium</taxon>
    </lineage>
</organism>
<dbReference type="EMBL" id="FVZE01000007">
    <property type="protein sequence ID" value="SLK07680.1"/>
    <property type="molecule type" value="Genomic_DNA"/>
</dbReference>
<dbReference type="GO" id="GO:0003677">
    <property type="term" value="F:DNA binding"/>
    <property type="evidence" value="ECO:0007669"/>
    <property type="project" value="InterPro"/>
</dbReference>
<feature type="compositionally biased region" description="Basic residues" evidence="2">
    <location>
        <begin position="168"/>
        <end position="178"/>
    </location>
</feature>
<dbReference type="Proteomes" id="UP000190989">
    <property type="component" value="Unassembled WGS sequence"/>
</dbReference>
<dbReference type="Gene3D" id="1.10.10.1550">
    <property type="entry name" value="ROS/MUCR transcriptional regulator protein"/>
    <property type="match status" value="1"/>
</dbReference>
<reference evidence="4" key="1">
    <citation type="submission" date="2017-02" db="EMBL/GenBank/DDBJ databases">
        <authorList>
            <person name="Varghese N."/>
            <person name="Submissions S."/>
        </authorList>
    </citation>
    <scope>NUCLEOTIDE SEQUENCE [LARGE SCALE GENOMIC DNA]</scope>
    <source>
        <strain evidence="4">SM117</strain>
    </source>
</reference>
<evidence type="ECO:0000313" key="3">
    <source>
        <dbReference type="EMBL" id="SLK07680.1"/>
    </source>
</evidence>
<keyword evidence="4" id="KW-1185">Reference proteome</keyword>
<sequence length="178" mass="18762">MDWKGLARMENEALLDHVADIVSAHVSNNSIAAADLPGLIQAVYASLAALGRAPEPAQEELKPAVSVRASVKPDAVTCLECGEKMKMLKRHLGTEHGLTPAEYRARWSLPADYPMVAPDYAAKRKELAVRIGLGRRPGQSPKAVAKVAPEAAAEAAPKAKPTAAAAPAKRKKLGVAFG</sequence>
<dbReference type="GO" id="GO:0008270">
    <property type="term" value="F:zinc ion binding"/>
    <property type="evidence" value="ECO:0007669"/>
    <property type="project" value="InterPro"/>
</dbReference>